<name>A0A7S0EEC5_9CRYP</name>
<gene>
    <name evidence="1" type="ORF">HPHI1048_LOCUS8870</name>
</gene>
<protein>
    <submittedName>
        <fullName evidence="1">Uncharacterized protein</fullName>
    </submittedName>
</protein>
<organism evidence="1">
    <name type="scientific">Hanusia phi</name>
    <dbReference type="NCBI Taxonomy" id="3032"/>
    <lineage>
        <taxon>Eukaryota</taxon>
        <taxon>Cryptophyceae</taxon>
        <taxon>Pyrenomonadales</taxon>
        <taxon>Geminigeraceae</taxon>
        <taxon>Hanusia</taxon>
    </lineage>
</organism>
<accession>A0A7S0EEC5</accession>
<evidence type="ECO:0000313" key="1">
    <source>
        <dbReference type="EMBL" id="CAD8481190.1"/>
    </source>
</evidence>
<dbReference type="AlphaFoldDB" id="A0A7S0EEC5"/>
<reference evidence="1" key="1">
    <citation type="submission" date="2021-01" db="EMBL/GenBank/DDBJ databases">
        <authorList>
            <person name="Corre E."/>
            <person name="Pelletier E."/>
            <person name="Niang G."/>
            <person name="Scheremetjew M."/>
            <person name="Finn R."/>
            <person name="Kale V."/>
            <person name="Holt S."/>
            <person name="Cochrane G."/>
            <person name="Meng A."/>
            <person name="Brown T."/>
            <person name="Cohen L."/>
        </authorList>
    </citation>
    <scope>NUCLEOTIDE SEQUENCE</scope>
    <source>
        <strain evidence="1">CCMP325</strain>
    </source>
</reference>
<sequence>MVTTLKLSIPAAVAAFLYWDKPAREWVWTRTRRGYEEVRRRVEKLPSVVGDKKYQEAMQRRLTQDLEEINRCIQSWGGEGWELVQEEVSRRSVLAVRHLRTWTRDVARKVHGIVVSRFPPGSEGKPAMA</sequence>
<dbReference type="EMBL" id="HBEO01013015">
    <property type="protein sequence ID" value="CAD8481190.1"/>
    <property type="molecule type" value="Transcribed_RNA"/>
</dbReference>
<proteinExistence type="predicted"/>